<evidence type="ECO:0000313" key="1">
    <source>
        <dbReference type="EMBL" id="QJR11908.1"/>
    </source>
</evidence>
<dbReference type="EMBL" id="CP053069">
    <property type="protein sequence ID" value="QJR11908.1"/>
    <property type="molecule type" value="Genomic_DNA"/>
</dbReference>
<dbReference type="Pfam" id="PF00756">
    <property type="entry name" value="Esterase"/>
    <property type="match status" value="1"/>
</dbReference>
<dbReference type="KEGG" id="uru:DSM104443_02991"/>
<protein>
    <recommendedName>
        <fullName evidence="3">Esterase</fullName>
    </recommendedName>
</protein>
<dbReference type="InterPro" id="IPR050583">
    <property type="entry name" value="Mycobacterial_A85_antigen"/>
</dbReference>
<name>A0A6M4GYB8_9PROT</name>
<evidence type="ECO:0000313" key="2">
    <source>
        <dbReference type="Proteomes" id="UP000501534"/>
    </source>
</evidence>
<dbReference type="Gene3D" id="3.40.50.1820">
    <property type="entry name" value="alpha/beta hydrolase"/>
    <property type="match status" value="2"/>
</dbReference>
<dbReference type="AlphaFoldDB" id="A0A6M4GYB8"/>
<dbReference type="InterPro" id="IPR000801">
    <property type="entry name" value="Esterase-like"/>
</dbReference>
<proteinExistence type="predicted"/>
<dbReference type="InterPro" id="IPR029058">
    <property type="entry name" value="AB_hydrolase_fold"/>
</dbReference>
<reference evidence="1 2" key="1">
    <citation type="submission" date="2020-04" db="EMBL/GenBank/DDBJ databases">
        <title>Usitatibacter rugosus gen. nov., sp. nov. and Usitatibacter palustris sp. nov., novel members of Usitatibacteraceae fam. nov. within the order Nitrosomonadales isolated from soil.</title>
        <authorList>
            <person name="Huber K.J."/>
            <person name="Neumann-Schaal M."/>
            <person name="Geppert A."/>
            <person name="Luckner M."/>
            <person name="Wanner G."/>
            <person name="Overmann J."/>
        </authorList>
    </citation>
    <scope>NUCLEOTIDE SEQUENCE [LARGE SCALE GENOMIC DNA]</scope>
    <source>
        <strain evidence="1 2">0125_3</strain>
    </source>
</reference>
<organism evidence="1 2">
    <name type="scientific">Usitatibacter rugosus</name>
    <dbReference type="NCBI Taxonomy" id="2732067"/>
    <lineage>
        <taxon>Bacteria</taxon>
        <taxon>Pseudomonadati</taxon>
        <taxon>Pseudomonadota</taxon>
        <taxon>Betaproteobacteria</taxon>
        <taxon>Nitrosomonadales</taxon>
        <taxon>Usitatibacteraceae</taxon>
        <taxon>Usitatibacter</taxon>
    </lineage>
</organism>
<accession>A0A6M4GYB8</accession>
<keyword evidence="2" id="KW-1185">Reference proteome</keyword>
<dbReference type="PANTHER" id="PTHR48098">
    <property type="entry name" value="ENTEROCHELIN ESTERASE-RELATED"/>
    <property type="match status" value="1"/>
</dbReference>
<gene>
    <name evidence="1" type="ORF">DSM104443_02991</name>
</gene>
<dbReference type="RefSeq" id="WP_171093643.1">
    <property type="nucleotide sequence ID" value="NZ_CP053069.1"/>
</dbReference>
<dbReference type="SUPFAM" id="SSF53474">
    <property type="entry name" value="alpha/beta-Hydrolases"/>
    <property type="match status" value="1"/>
</dbReference>
<dbReference type="GO" id="GO:0016747">
    <property type="term" value="F:acyltransferase activity, transferring groups other than amino-acyl groups"/>
    <property type="evidence" value="ECO:0007669"/>
    <property type="project" value="TreeGrafter"/>
</dbReference>
<dbReference type="PANTHER" id="PTHR48098:SF1">
    <property type="entry name" value="DIACYLGLYCEROL ACYLTRANSFERASE_MYCOLYLTRANSFERASE AG85A"/>
    <property type="match status" value="1"/>
</dbReference>
<evidence type="ECO:0008006" key="3">
    <source>
        <dbReference type="Google" id="ProtNLM"/>
    </source>
</evidence>
<dbReference type="Proteomes" id="UP000501534">
    <property type="component" value="Chromosome"/>
</dbReference>
<sequence length="369" mass="42084">MGLKRPQWQSGTVVILEHESKVLRDNALGDPSTRNLAVWLPPGYNEGSTRNRGKRYPVIVDMVGFMGSGLSHIAWKNFTENVPERASRLIHEGRMAPAIIVFPDCFTALGGNQYVNSSAVGNYGDYLTKEIVPFVDREFRTKASRDHRACFGKSSGGYGAIIHGMKYASTWGAIADHSGDAYFDFVYWHDWPNTLVELAKYRPRKAAASGKFDVRKMEKGAEKGRDDGRVRRFLDTVWKKEKVTMAEGHAIMNLCMSATYDPDPRAPNGFRLPFNLETGEVIPERWREWKKHDPINLVEKYKRNLKSLRGIYVDCGSRDQYHIQFGSRILSKRLAAARIAHTYEEFDDTHSDIDYRYDVSFPFLSKAIK</sequence>